<gene>
    <name evidence="7" type="ORF">NMN56_001315</name>
</gene>
<dbReference type="PROSITE" id="PS50977">
    <property type="entry name" value="HTH_TETR_2"/>
    <property type="match status" value="1"/>
</dbReference>
<feature type="DNA-binding region" description="H-T-H motif" evidence="5">
    <location>
        <begin position="29"/>
        <end position="48"/>
    </location>
</feature>
<protein>
    <submittedName>
        <fullName evidence="7">TetR/AcrR family transcriptional regulator C-terminal domain-containing protein</fullName>
    </submittedName>
</protein>
<accession>A0ABT6ZNH3</accession>
<evidence type="ECO:0000313" key="7">
    <source>
        <dbReference type="EMBL" id="MDJ1130608.1"/>
    </source>
</evidence>
<dbReference type="InterPro" id="IPR003012">
    <property type="entry name" value="Tet_transcr_reg_TetR"/>
</dbReference>
<name>A0ABT6ZNH3_9ACTN</name>
<dbReference type="Gene3D" id="1.10.357.10">
    <property type="entry name" value="Tetracycline Repressor, domain 2"/>
    <property type="match status" value="1"/>
</dbReference>
<dbReference type="RefSeq" id="WP_280842614.1">
    <property type="nucleotide sequence ID" value="NZ_JANCPR020000001.1"/>
</dbReference>
<comment type="caution">
    <text evidence="7">The sequence shown here is derived from an EMBL/GenBank/DDBJ whole genome shotgun (WGS) entry which is preliminary data.</text>
</comment>
<dbReference type="InterPro" id="IPR009057">
    <property type="entry name" value="Homeodomain-like_sf"/>
</dbReference>
<sequence length="220" mass="23637">MAAPKKFSREQVAAAALRLTDTRGLEALSMRTLAAELGTGPMTLYNYVDGREGLELLVVEAVLEGADWPETGSGDWRDDVRKLAEVFWRTIRSHPHVIPLIAERRTVDEPILDFGERMLEALARSGRSGRELLVAFRLVSGFIVGFTQGAAGRALISPGGESASAVIARARTLDPERFPRVVEIATASVEGDRTGEFRAGLDLLIAGLAADARPGGGREG</sequence>
<keyword evidence="1" id="KW-0678">Repressor</keyword>
<dbReference type="InterPro" id="IPR036271">
    <property type="entry name" value="Tet_transcr_reg_TetR-rel_C_sf"/>
</dbReference>
<feature type="domain" description="HTH tetR-type" evidence="6">
    <location>
        <begin position="6"/>
        <end position="66"/>
    </location>
</feature>
<evidence type="ECO:0000256" key="4">
    <source>
        <dbReference type="ARBA" id="ARBA00023163"/>
    </source>
</evidence>
<dbReference type="Proteomes" id="UP001214441">
    <property type="component" value="Unassembled WGS sequence"/>
</dbReference>
<evidence type="ECO:0000256" key="3">
    <source>
        <dbReference type="ARBA" id="ARBA00023125"/>
    </source>
</evidence>
<dbReference type="InterPro" id="IPR004111">
    <property type="entry name" value="Repressor_TetR_C"/>
</dbReference>
<keyword evidence="2" id="KW-0805">Transcription regulation</keyword>
<dbReference type="SUPFAM" id="SSF46689">
    <property type="entry name" value="Homeodomain-like"/>
    <property type="match status" value="1"/>
</dbReference>
<dbReference type="EMBL" id="JANCPR020000001">
    <property type="protein sequence ID" value="MDJ1130608.1"/>
    <property type="molecule type" value="Genomic_DNA"/>
</dbReference>
<organism evidence="7 8">
    <name type="scientific">Streptomyces iconiensis</name>
    <dbReference type="NCBI Taxonomy" id="1384038"/>
    <lineage>
        <taxon>Bacteria</taxon>
        <taxon>Bacillati</taxon>
        <taxon>Actinomycetota</taxon>
        <taxon>Actinomycetes</taxon>
        <taxon>Kitasatosporales</taxon>
        <taxon>Streptomycetaceae</taxon>
        <taxon>Streptomyces</taxon>
    </lineage>
</organism>
<dbReference type="PANTHER" id="PTHR30055">
    <property type="entry name" value="HTH-TYPE TRANSCRIPTIONAL REGULATOR RUTR"/>
    <property type="match status" value="1"/>
</dbReference>
<dbReference type="SUPFAM" id="SSF48498">
    <property type="entry name" value="Tetracyclin repressor-like, C-terminal domain"/>
    <property type="match status" value="1"/>
</dbReference>
<keyword evidence="8" id="KW-1185">Reference proteome</keyword>
<proteinExistence type="predicted"/>
<dbReference type="Pfam" id="PF00440">
    <property type="entry name" value="TetR_N"/>
    <property type="match status" value="1"/>
</dbReference>
<dbReference type="Pfam" id="PF02909">
    <property type="entry name" value="TetR_C_1"/>
    <property type="match status" value="1"/>
</dbReference>
<evidence type="ECO:0000259" key="6">
    <source>
        <dbReference type="PROSITE" id="PS50977"/>
    </source>
</evidence>
<dbReference type="PANTHER" id="PTHR30055:SF151">
    <property type="entry name" value="TRANSCRIPTIONAL REGULATORY PROTEIN"/>
    <property type="match status" value="1"/>
</dbReference>
<keyword evidence="3 5" id="KW-0238">DNA-binding</keyword>
<keyword evidence="4" id="KW-0804">Transcription</keyword>
<evidence type="ECO:0000256" key="2">
    <source>
        <dbReference type="ARBA" id="ARBA00023015"/>
    </source>
</evidence>
<reference evidence="7 8" key="1">
    <citation type="submission" date="2023-05" db="EMBL/GenBank/DDBJ databases">
        <title>Streptantibioticus silvisoli sp. nov., acidotolerant actinomycetes 1 from pine litter.</title>
        <authorList>
            <person name="Swiecimska M."/>
            <person name="Golinska P."/>
            <person name="Sangal V."/>
            <person name="Wachnowicz B."/>
            <person name="Goodfellow M."/>
        </authorList>
    </citation>
    <scope>NUCLEOTIDE SEQUENCE [LARGE SCALE GENOMIC DNA]</scope>
    <source>
        <strain evidence="7 8">DSM 42109</strain>
    </source>
</reference>
<evidence type="ECO:0000313" key="8">
    <source>
        <dbReference type="Proteomes" id="UP001214441"/>
    </source>
</evidence>
<dbReference type="InterPro" id="IPR001647">
    <property type="entry name" value="HTH_TetR"/>
</dbReference>
<evidence type="ECO:0000256" key="1">
    <source>
        <dbReference type="ARBA" id="ARBA00022491"/>
    </source>
</evidence>
<dbReference type="PRINTS" id="PR00400">
    <property type="entry name" value="TETREPRESSOR"/>
</dbReference>
<dbReference type="InterPro" id="IPR050109">
    <property type="entry name" value="HTH-type_TetR-like_transc_reg"/>
</dbReference>
<evidence type="ECO:0000256" key="5">
    <source>
        <dbReference type="PROSITE-ProRule" id="PRU00335"/>
    </source>
</evidence>